<dbReference type="Gene3D" id="1.20.1250.20">
    <property type="entry name" value="MFS general substrate transporter like domains"/>
    <property type="match status" value="1"/>
</dbReference>
<feature type="transmembrane region" description="Helical" evidence="5">
    <location>
        <begin position="57"/>
        <end position="76"/>
    </location>
</feature>
<dbReference type="RefSeq" id="WP_357788822.1">
    <property type="nucleotide sequence ID" value="NZ_JBFAKC010000018.1"/>
</dbReference>
<evidence type="ECO:0000256" key="5">
    <source>
        <dbReference type="SAM" id="Phobius"/>
    </source>
</evidence>
<feature type="transmembrane region" description="Helical" evidence="5">
    <location>
        <begin position="238"/>
        <end position="258"/>
    </location>
</feature>
<evidence type="ECO:0000313" key="8">
    <source>
        <dbReference type="Proteomes" id="UP001551695"/>
    </source>
</evidence>
<keyword evidence="2 5" id="KW-0812">Transmembrane</keyword>
<feature type="domain" description="Major facilitator superfamily (MFS) profile" evidence="6">
    <location>
        <begin position="22"/>
        <end position="472"/>
    </location>
</feature>
<keyword evidence="8" id="KW-1185">Reference proteome</keyword>
<dbReference type="Proteomes" id="UP001551695">
    <property type="component" value="Unassembled WGS sequence"/>
</dbReference>
<comment type="subcellular location">
    <subcellularLocation>
        <location evidence="1">Cell membrane</location>
        <topology evidence="1">Multi-pass membrane protein</topology>
    </subcellularLocation>
</comment>
<comment type="caution">
    <text evidence="7">The sequence shown here is derived from an EMBL/GenBank/DDBJ whole genome shotgun (WGS) entry which is preliminary data.</text>
</comment>
<dbReference type="PANTHER" id="PTHR42718:SF39">
    <property type="entry name" value="ACTINORHODIN TRANSPORTER-RELATED"/>
    <property type="match status" value="1"/>
</dbReference>
<dbReference type="PANTHER" id="PTHR42718">
    <property type="entry name" value="MAJOR FACILITATOR SUPERFAMILY MULTIDRUG TRANSPORTER MFSC"/>
    <property type="match status" value="1"/>
</dbReference>
<accession>A0ABV3G363</accession>
<feature type="transmembrane region" description="Helical" evidence="5">
    <location>
        <begin position="373"/>
        <end position="391"/>
    </location>
</feature>
<evidence type="ECO:0000256" key="1">
    <source>
        <dbReference type="ARBA" id="ARBA00004651"/>
    </source>
</evidence>
<dbReference type="PROSITE" id="PS50850">
    <property type="entry name" value="MFS"/>
    <property type="match status" value="1"/>
</dbReference>
<feature type="transmembrane region" description="Helical" evidence="5">
    <location>
        <begin position="421"/>
        <end position="441"/>
    </location>
</feature>
<dbReference type="InterPro" id="IPR011701">
    <property type="entry name" value="MFS"/>
</dbReference>
<dbReference type="InterPro" id="IPR036259">
    <property type="entry name" value="MFS_trans_sf"/>
</dbReference>
<evidence type="ECO:0000256" key="3">
    <source>
        <dbReference type="ARBA" id="ARBA00022989"/>
    </source>
</evidence>
<keyword evidence="3 5" id="KW-1133">Transmembrane helix</keyword>
<feature type="transmembrane region" description="Helical" evidence="5">
    <location>
        <begin position="212"/>
        <end position="232"/>
    </location>
</feature>
<evidence type="ECO:0000256" key="2">
    <source>
        <dbReference type="ARBA" id="ARBA00022692"/>
    </source>
</evidence>
<organism evidence="7 8">
    <name type="scientific">Nocardia aurea</name>
    <dbReference type="NCBI Taxonomy" id="2144174"/>
    <lineage>
        <taxon>Bacteria</taxon>
        <taxon>Bacillati</taxon>
        <taxon>Actinomycetota</taxon>
        <taxon>Actinomycetes</taxon>
        <taxon>Mycobacteriales</taxon>
        <taxon>Nocardiaceae</taxon>
        <taxon>Nocardia</taxon>
    </lineage>
</organism>
<feature type="transmembrane region" description="Helical" evidence="5">
    <location>
        <begin position="346"/>
        <end position="367"/>
    </location>
</feature>
<dbReference type="Pfam" id="PF07690">
    <property type="entry name" value="MFS_1"/>
    <property type="match status" value="1"/>
</dbReference>
<evidence type="ECO:0000313" key="7">
    <source>
        <dbReference type="EMBL" id="MEV0712063.1"/>
    </source>
</evidence>
<dbReference type="EMBL" id="JBFAKC010000018">
    <property type="protein sequence ID" value="MEV0712063.1"/>
    <property type="molecule type" value="Genomic_DNA"/>
</dbReference>
<feature type="transmembrane region" description="Helical" evidence="5">
    <location>
        <begin position="21"/>
        <end position="45"/>
    </location>
</feature>
<dbReference type="InterPro" id="IPR020846">
    <property type="entry name" value="MFS_dom"/>
</dbReference>
<proteinExistence type="predicted"/>
<reference evidence="7 8" key="1">
    <citation type="submission" date="2024-06" db="EMBL/GenBank/DDBJ databases">
        <title>The Natural Products Discovery Center: Release of the First 8490 Sequenced Strains for Exploring Actinobacteria Biosynthetic Diversity.</title>
        <authorList>
            <person name="Kalkreuter E."/>
            <person name="Kautsar S.A."/>
            <person name="Yang D."/>
            <person name="Bader C.D."/>
            <person name="Teijaro C.N."/>
            <person name="Fluegel L."/>
            <person name="Davis C.M."/>
            <person name="Simpson J.R."/>
            <person name="Lauterbach L."/>
            <person name="Steele A.D."/>
            <person name="Gui C."/>
            <person name="Meng S."/>
            <person name="Li G."/>
            <person name="Viehrig K."/>
            <person name="Ye F."/>
            <person name="Su P."/>
            <person name="Kiefer A.F."/>
            <person name="Nichols A."/>
            <person name="Cepeda A.J."/>
            <person name="Yan W."/>
            <person name="Fan B."/>
            <person name="Jiang Y."/>
            <person name="Adhikari A."/>
            <person name="Zheng C.-J."/>
            <person name="Schuster L."/>
            <person name="Cowan T.M."/>
            <person name="Smanski M.J."/>
            <person name="Chevrette M.G."/>
            <person name="De Carvalho L.P.S."/>
            <person name="Shen B."/>
        </authorList>
    </citation>
    <scope>NUCLEOTIDE SEQUENCE [LARGE SCALE GENOMIC DNA]</scope>
    <source>
        <strain evidence="7 8">NPDC050403</strain>
    </source>
</reference>
<feature type="transmembrane region" description="Helical" evidence="5">
    <location>
        <begin position="178"/>
        <end position="200"/>
    </location>
</feature>
<sequence>MAFGVTRATGQPAPVVYDRRATLWCCLGAGFATLLDGAVVAFTAPSVQSSLGLGDSATLWFLSAFSLTFGLGLAPAGRLGDAYGRRGLFLAGLGLFLIGCVASAGAVGTWSVILGRLVQGFGAGVISAQVLGVIQDVFTGPDRLRALARYSAAGAAAAIAGPVLAGVALWLLPAEFAWRVVLLLPIPFTLATIALGVRGLPRVPRARRATDLDLPGIAALGLLVVLVTVPIIDPGLPGAAIVAVCVLGCGLAVGLACWERHYARTGRLPLFAPALMRSRGYVTGNVVALLWFGSSLAFHTVKTIYLMQVCEIPALAIALSLIPSALARIVASGWGQRLFATHGPPLVTYGLVVHTGCLAASAGATAFSDGWTLFFVLAAIQIAFGLSSGVVEPPLRVVTLAFSPSSLHGVAASFLQLTQRLSATVCIALCTGVLLAFGGTASSASLRWATILCAAASAVATAASFSRYFRTDAPPTVPETPEPGMDSSGVA</sequence>
<protein>
    <submittedName>
        <fullName evidence="7">MFS transporter</fullName>
    </submittedName>
</protein>
<feature type="transmembrane region" description="Helical" evidence="5">
    <location>
        <begin position="150"/>
        <end position="172"/>
    </location>
</feature>
<name>A0ABV3G363_9NOCA</name>
<evidence type="ECO:0000259" key="6">
    <source>
        <dbReference type="PROSITE" id="PS50850"/>
    </source>
</evidence>
<evidence type="ECO:0000256" key="4">
    <source>
        <dbReference type="ARBA" id="ARBA00023136"/>
    </source>
</evidence>
<keyword evidence="4 5" id="KW-0472">Membrane</keyword>
<feature type="transmembrane region" description="Helical" evidence="5">
    <location>
        <begin position="304"/>
        <end position="326"/>
    </location>
</feature>
<gene>
    <name evidence="7" type="ORF">AB0I48_31330</name>
</gene>
<dbReference type="SUPFAM" id="SSF103473">
    <property type="entry name" value="MFS general substrate transporter"/>
    <property type="match status" value="1"/>
</dbReference>
<feature type="transmembrane region" description="Helical" evidence="5">
    <location>
        <begin position="88"/>
        <end position="113"/>
    </location>
</feature>
<feature type="transmembrane region" description="Helical" evidence="5">
    <location>
        <begin position="448"/>
        <end position="469"/>
    </location>
</feature>
<feature type="transmembrane region" description="Helical" evidence="5">
    <location>
        <begin position="119"/>
        <end position="138"/>
    </location>
</feature>